<dbReference type="AlphaFoldDB" id="A0A401IL15"/>
<sequence length="222" mass="25681">MKIISSRYLLIFLIFIGFQLVDGNISRLVAQNTLSPNQDFRSFFETGRTRSEDVRLFQRPPDGIIPVRETLNSWQFVIFEEGNVSFWIPPGILIQEKIELETPVGLVNFRTLASSRENRRYMAAYADALTEEQIKNSQVLFKTIKGKVTSDDKFKLTQERSVSLDKYPGQEFTLKTKTETIVMRIYLVNNRVYALGVRYANSEPQPRETRAFLNALQLLNTK</sequence>
<name>A0A401IL15_APHSA</name>
<dbReference type="RefSeq" id="WP_227873359.1">
    <property type="nucleotide sequence ID" value="NZ_BDQK01000014.1"/>
</dbReference>
<proteinExistence type="predicted"/>
<reference evidence="2" key="1">
    <citation type="submission" date="2017-05" db="EMBL/GenBank/DDBJ databases">
        <title>Physiological properties and genetic analysis related to exopolysaccharide production of fresh-water unicellular cyanobacterium Aphanothece sacrum, Suizenji Nori, that has been cultured as a food source in Japan.</title>
        <authorList>
            <person name="Kanesaki Y."/>
            <person name="Yoshikawa S."/>
            <person name="Ohki K."/>
        </authorList>
    </citation>
    <scope>NUCLEOTIDE SEQUENCE [LARGE SCALE GENOMIC DNA]</scope>
    <source>
        <strain evidence="2">FPU1</strain>
    </source>
</reference>
<dbReference type="EMBL" id="BDQK01000014">
    <property type="protein sequence ID" value="GBF81935.1"/>
    <property type="molecule type" value="Genomic_DNA"/>
</dbReference>
<evidence type="ECO:0000313" key="2">
    <source>
        <dbReference type="Proteomes" id="UP000287247"/>
    </source>
</evidence>
<dbReference type="Proteomes" id="UP000287247">
    <property type="component" value="Unassembled WGS sequence"/>
</dbReference>
<protein>
    <submittedName>
        <fullName evidence="1">Uncharacterized protein</fullName>
    </submittedName>
</protein>
<organism evidence="1 2">
    <name type="scientific">Aphanothece sacrum FPU1</name>
    <dbReference type="NCBI Taxonomy" id="1920663"/>
    <lineage>
        <taxon>Bacteria</taxon>
        <taxon>Bacillati</taxon>
        <taxon>Cyanobacteriota</taxon>
        <taxon>Cyanophyceae</taxon>
        <taxon>Oscillatoriophycideae</taxon>
        <taxon>Chroococcales</taxon>
        <taxon>Aphanothecaceae</taxon>
        <taxon>Aphanothece</taxon>
    </lineage>
</organism>
<comment type="caution">
    <text evidence="1">The sequence shown here is derived from an EMBL/GenBank/DDBJ whole genome shotgun (WGS) entry which is preliminary data.</text>
</comment>
<keyword evidence="2" id="KW-1185">Reference proteome</keyword>
<evidence type="ECO:0000313" key="1">
    <source>
        <dbReference type="EMBL" id="GBF81935.1"/>
    </source>
</evidence>
<accession>A0A401IL15</accession>
<gene>
    <name evidence="1" type="ORF">AsFPU1_3358</name>
</gene>